<keyword evidence="1" id="KW-0560">Oxidoreductase</keyword>
<dbReference type="Pfam" id="PF01266">
    <property type="entry name" value="DAO"/>
    <property type="match status" value="1"/>
</dbReference>
<dbReference type="Proteomes" id="UP000184533">
    <property type="component" value="Unassembled WGS sequence"/>
</dbReference>
<name>A0A0F5LPY1_9HYPH</name>
<dbReference type="STRING" id="1121477.SAMN02745223_03088"/>
<reference evidence="4 6" key="2">
    <citation type="submission" date="2016-11" db="EMBL/GenBank/DDBJ databases">
        <authorList>
            <person name="Jaros S."/>
            <person name="Januszkiewicz K."/>
            <person name="Wedrychowicz H."/>
        </authorList>
    </citation>
    <scope>NUCLEOTIDE SEQUENCE [LARGE SCALE GENOMIC DNA]</scope>
    <source>
        <strain evidence="4 6">DSM 17137</strain>
    </source>
</reference>
<dbReference type="EMBL" id="LAJF01000076">
    <property type="protein sequence ID" value="KKB84420.1"/>
    <property type="molecule type" value="Genomic_DNA"/>
</dbReference>
<dbReference type="EMBL" id="FQVC01000010">
    <property type="protein sequence ID" value="SHF60636.1"/>
    <property type="molecule type" value="Genomic_DNA"/>
</dbReference>
<feature type="domain" description="FAD dependent oxidoreductase" evidence="2">
    <location>
        <begin position="6"/>
        <end position="344"/>
    </location>
</feature>
<keyword evidence="5" id="KW-1185">Reference proteome</keyword>
<dbReference type="Gene3D" id="3.30.9.10">
    <property type="entry name" value="D-Amino Acid Oxidase, subunit A, domain 2"/>
    <property type="match status" value="1"/>
</dbReference>
<dbReference type="OrthoDB" id="9805337at2"/>
<sequence>MATSCDLLVIGGGLIGTAMAWGAARTGAKVTVIDGEDDAYRASVGNFGLLWTQGKGINSPAYAAWTRAAVNQWPEFAQALADISGVDIGFQQNGGLHFMLSEAEAEKRMAQLAPLAAAKDDFAIEFIAAAELRRSMPDLGPEVYGATFCRRDGAVNPLTLLQALRVALARSGVSILAGTSVKQIQLSGGSFTVVAGDHKILADKLLLAAGLGSRELGHQVGLDLAVFPQRGQLMITARTTRLLDLPASSVRQMPEGTILLGSTQENVGFNKSIGVPQLANIAQRAVRIFPRIADLDLVRSWACLRVMTPDGFPIYQQSEQYPGAFAATAHSGVTLAGIHALTVAPALLSGTLPPALDAFAAGRFGDWQGHAGGSEH</sequence>
<dbReference type="SUPFAM" id="SSF51905">
    <property type="entry name" value="FAD/NAD(P)-binding domain"/>
    <property type="match status" value="1"/>
</dbReference>
<dbReference type="GO" id="GO:0016491">
    <property type="term" value="F:oxidoreductase activity"/>
    <property type="evidence" value="ECO:0007669"/>
    <property type="project" value="UniProtKB-KW"/>
</dbReference>
<dbReference type="RefSeq" id="WP_046135303.1">
    <property type="nucleotide sequence ID" value="NZ_FQVC01000010.1"/>
</dbReference>
<protein>
    <submittedName>
        <fullName evidence="4">Glycine/D-amino acid oxidase</fullName>
    </submittedName>
</protein>
<accession>A0A0F5LPY1</accession>
<dbReference type="InterPro" id="IPR036188">
    <property type="entry name" value="FAD/NAD-bd_sf"/>
</dbReference>
<proteinExistence type="predicted"/>
<reference evidence="3 5" key="1">
    <citation type="submission" date="2015-03" db="EMBL/GenBank/DDBJ databases">
        <authorList>
            <person name="Hassan Y.I."/>
            <person name="Lepp D."/>
            <person name="Zhou T."/>
        </authorList>
    </citation>
    <scope>NUCLEOTIDE SEQUENCE [LARGE SCALE GENOMIC DNA]</scope>
    <source>
        <strain evidence="3 5">DSM 17137</strain>
    </source>
</reference>
<evidence type="ECO:0000313" key="3">
    <source>
        <dbReference type="EMBL" id="KKB84420.1"/>
    </source>
</evidence>
<dbReference type="Proteomes" id="UP000033608">
    <property type="component" value="Unassembled WGS sequence"/>
</dbReference>
<dbReference type="SUPFAM" id="SSF54373">
    <property type="entry name" value="FAD-linked reductases, C-terminal domain"/>
    <property type="match status" value="1"/>
</dbReference>
<dbReference type="PANTHER" id="PTHR13847">
    <property type="entry name" value="SARCOSINE DEHYDROGENASE-RELATED"/>
    <property type="match status" value="1"/>
</dbReference>
<gene>
    <name evidence="4" type="ORF">SAMN02745223_03088</name>
    <name evidence="3" type="ORF">VW29_10735</name>
</gene>
<dbReference type="InterPro" id="IPR006076">
    <property type="entry name" value="FAD-dep_OxRdtase"/>
</dbReference>
<dbReference type="PANTHER" id="PTHR13847:SF287">
    <property type="entry name" value="FAD-DEPENDENT OXIDOREDUCTASE DOMAIN-CONTAINING PROTEIN 1"/>
    <property type="match status" value="1"/>
</dbReference>
<evidence type="ECO:0000259" key="2">
    <source>
        <dbReference type="Pfam" id="PF01266"/>
    </source>
</evidence>
<evidence type="ECO:0000313" key="6">
    <source>
        <dbReference type="Proteomes" id="UP000184533"/>
    </source>
</evidence>
<evidence type="ECO:0000313" key="5">
    <source>
        <dbReference type="Proteomes" id="UP000033608"/>
    </source>
</evidence>
<dbReference type="PATRIC" id="fig|1121477.3.peg.3279"/>
<dbReference type="AlphaFoldDB" id="A0A0F5LPY1"/>
<evidence type="ECO:0000313" key="4">
    <source>
        <dbReference type="EMBL" id="SHF60636.1"/>
    </source>
</evidence>
<organism evidence="3 5">
    <name type="scientific">Devosia limi DSM 17137</name>
    <dbReference type="NCBI Taxonomy" id="1121477"/>
    <lineage>
        <taxon>Bacteria</taxon>
        <taxon>Pseudomonadati</taxon>
        <taxon>Pseudomonadota</taxon>
        <taxon>Alphaproteobacteria</taxon>
        <taxon>Hyphomicrobiales</taxon>
        <taxon>Devosiaceae</taxon>
        <taxon>Devosia</taxon>
    </lineage>
</organism>
<dbReference type="GO" id="GO:0005737">
    <property type="term" value="C:cytoplasm"/>
    <property type="evidence" value="ECO:0007669"/>
    <property type="project" value="TreeGrafter"/>
</dbReference>
<dbReference type="Gene3D" id="3.50.50.60">
    <property type="entry name" value="FAD/NAD(P)-binding domain"/>
    <property type="match status" value="1"/>
</dbReference>
<evidence type="ECO:0000256" key="1">
    <source>
        <dbReference type="ARBA" id="ARBA00023002"/>
    </source>
</evidence>